<comment type="similarity">
    <text evidence="2">Belongs to the polycystin family.</text>
</comment>
<dbReference type="VEuPathDB" id="FungiDB:KRP22_13043"/>
<reference evidence="11" key="1">
    <citation type="journal article" date="2006" name="Science">
        <title>Phytophthora genome sequences uncover evolutionary origins and mechanisms of pathogenesis.</title>
        <authorList>
            <person name="Tyler B.M."/>
            <person name="Tripathy S."/>
            <person name="Zhang X."/>
            <person name="Dehal P."/>
            <person name="Jiang R.H."/>
            <person name="Aerts A."/>
            <person name="Arredondo F.D."/>
            <person name="Baxter L."/>
            <person name="Bensasson D."/>
            <person name="Beynon J.L."/>
            <person name="Chapman J."/>
            <person name="Damasceno C.M."/>
            <person name="Dorrance A.E."/>
            <person name="Dou D."/>
            <person name="Dickerman A.W."/>
            <person name="Dubchak I.L."/>
            <person name="Garbelotto M."/>
            <person name="Gijzen M."/>
            <person name="Gordon S.G."/>
            <person name="Govers F."/>
            <person name="Grunwald N.J."/>
            <person name="Huang W."/>
            <person name="Ivors K.L."/>
            <person name="Jones R.W."/>
            <person name="Kamoun S."/>
            <person name="Krampis K."/>
            <person name="Lamour K.H."/>
            <person name="Lee M.K."/>
            <person name="McDonald W.H."/>
            <person name="Medina M."/>
            <person name="Meijer H.J."/>
            <person name="Nordberg E.K."/>
            <person name="Maclean D.J."/>
            <person name="Ospina-Giraldo M.D."/>
            <person name="Morris P.F."/>
            <person name="Phuntumart V."/>
            <person name="Putnam N.H."/>
            <person name="Rash S."/>
            <person name="Rose J.K."/>
            <person name="Sakihama Y."/>
            <person name="Salamov A.A."/>
            <person name="Savidor A."/>
            <person name="Scheuring C.F."/>
            <person name="Smith B.M."/>
            <person name="Sobral B.W."/>
            <person name="Terry A."/>
            <person name="Torto-Alalibo T.A."/>
            <person name="Win J."/>
            <person name="Xu Z."/>
            <person name="Zhang H."/>
            <person name="Grigoriev I.V."/>
            <person name="Rokhsar D.S."/>
            <person name="Boore J.L."/>
        </authorList>
    </citation>
    <scope>NUCLEOTIDE SEQUENCE [LARGE SCALE GENOMIC DNA]</scope>
    <source>
        <strain evidence="11">Pr102</strain>
    </source>
</reference>
<dbReference type="InterPro" id="IPR046791">
    <property type="entry name" value="Polycystin_dom"/>
</dbReference>
<feature type="transmembrane region" description="Helical" evidence="7">
    <location>
        <begin position="270"/>
        <end position="293"/>
    </location>
</feature>
<reference evidence="10" key="2">
    <citation type="submission" date="2015-06" db="UniProtKB">
        <authorList>
            <consortium name="EnsemblProtists"/>
        </authorList>
    </citation>
    <scope>IDENTIFICATION</scope>
    <source>
        <strain evidence="10">Pr102</strain>
    </source>
</reference>
<feature type="domain" description="Polycystin" evidence="9">
    <location>
        <begin position="343"/>
        <end position="573"/>
    </location>
</feature>
<evidence type="ECO:0000256" key="2">
    <source>
        <dbReference type="ARBA" id="ARBA00007200"/>
    </source>
</evidence>
<evidence type="ECO:0000256" key="1">
    <source>
        <dbReference type="ARBA" id="ARBA00004141"/>
    </source>
</evidence>
<dbReference type="InterPro" id="IPR051223">
    <property type="entry name" value="Polycystin"/>
</dbReference>
<evidence type="ECO:0000256" key="4">
    <source>
        <dbReference type="ARBA" id="ARBA00022989"/>
    </source>
</evidence>
<feature type="compositionally biased region" description="Basic and acidic residues" evidence="6">
    <location>
        <begin position="79"/>
        <end position="88"/>
    </location>
</feature>
<evidence type="ECO:0000256" key="3">
    <source>
        <dbReference type="ARBA" id="ARBA00022692"/>
    </source>
</evidence>
<dbReference type="STRING" id="164328.H3H548"/>
<feature type="region of interest" description="Disordered" evidence="6">
    <location>
        <begin position="1019"/>
        <end position="1086"/>
    </location>
</feature>
<dbReference type="Gene3D" id="1.10.287.70">
    <property type="match status" value="1"/>
</dbReference>
<evidence type="ECO:0000256" key="5">
    <source>
        <dbReference type="ARBA" id="ARBA00023136"/>
    </source>
</evidence>
<evidence type="ECO:0000256" key="7">
    <source>
        <dbReference type="SAM" id="Phobius"/>
    </source>
</evidence>
<dbReference type="VEuPathDB" id="FungiDB:KRP23_12475"/>
<feature type="region of interest" description="Disordered" evidence="6">
    <location>
        <begin position="161"/>
        <end position="182"/>
    </location>
</feature>
<dbReference type="HOGENOM" id="CLU_005186_0_0_1"/>
<feature type="region of interest" description="Disordered" evidence="6">
    <location>
        <begin position="71"/>
        <end position="102"/>
    </location>
</feature>
<dbReference type="Pfam" id="PF08016">
    <property type="entry name" value="PKD_channel"/>
    <property type="match status" value="1"/>
</dbReference>
<feature type="region of interest" description="Disordered" evidence="6">
    <location>
        <begin position="201"/>
        <end position="248"/>
    </location>
</feature>
<dbReference type="OMA" id="DYAGMAD"/>
<keyword evidence="5 7" id="KW-0472">Membrane</keyword>
<organism evidence="10 11">
    <name type="scientific">Phytophthora ramorum</name>
    <name type="common">Sudden oak death agent</name>
    <dbReference type="NCBI Taxonomy" id="164328"/>
    <lineage>
        <taxon>Eukaryota</taxon>
        <taxon>Sar</taxon>
        <taxon>Stramenopiles</taxon>
        <taxon>Oomycota</taxon>
        <taxon>Peronosporomycetes</taxon>
        <taxon>Peronosporales</taxon>
        <taxon>Peronosporaceae</taxon>
        <taxon>Phytophthora</taxon>
    </lineage>
</organism>
<dbReference type="EnsemblProtists" id="Phyra85733">
    <property type="protein sequence ID" value="Phyra85733"/>
    <property type="gene ID" value="Phyra85733"/>
</dbReference>
<feature type="transmembrane region" description="Helical" evidence="7">
    <location>
        <begin position="589"/>
        <end position="607"/>
    </location>
</feature>
<feature type="compositionally biased region" description="Polar residues" evidence="6">
    <location>
        <begin position="164"/>
        <end position="180"/>
    </location>
</feature>
<feature type="compositionally biased region" description="Low complexity" evidence="6">
    <location>
        <begin position="1030"/>
        <end position="1062"/>
    </location>
</feature>
<evidence type="ECO:0000313" key="10">
    <source>
        <dbReference type="EnsemblProtists" id="Phyra85733"/>
    </source>
</evidence>
<protein>
    <submittedName>
        <fullName evidence="10">Uncharacterized protein</fullName>
    </submittedName>
</protein>
<dbReference type="InterPro" id="IPR013122">
    <property type="entry name" value="PKD1_2_channel"/>
</dbReference>
<dbReference type="Proteomes" id="UP000005238">
    <property type="component" value="Unassembled WGS sequence"/>
</dbReference>
<dbReference type="AlphaFoldDB" id="H3H548"/>
<evidence type="ECO:0000259" key="8">
    <source>
        <dbReference type="Pfam" id="PF08016"/>
    </source>
</evidence>
<dbReference type="Pfam" id="PF20519">
    <property type="entry name" value="Polycystin_dom"/>
    <property type="match status" value="1"/>
</dbReference>
<accession>H3H548</accession>
<keyword evidence="11" id="KW-1185">Reference proteome</keyword>
<evidence type="ECO:0000256" key="6">
    <source>
        <dbReference type="SAM" id="MobiDB-lite"/>
    </source>
</evidence>
<dbReference type="PANTHER" id="PTHR10877">
    <property type="entry name" value="POLYCYSTIN FAMILY MEMBER"/>
    <property type="match status" value="1"/>
</dbReference>
<dbReference type="eggNOG" id="KOG3599">
    <property type="taxonomic scope" value="Eukaryota"/>
</dbReference>
<feature type="transmembrane region" description="Helical" evidence="7">
    <location>
        <begin position="627"/>
        <end position="647"/>
    </location>
</feature>
<feature type="compositionally biased region" description="Basic and acidic residues" evidence="6">
    <location>
        <begin position="212"/>
        <end position="223"/>
    </location>
</feature>
<dbReference type="EMBL" id="DS566286">
    <property type="status" value="NOT_ANNOTATED_CDS"/>
    <property type="molecule type" value="Genomic_DNA"/>
</dbReference>
<feature type="transmembrane region" description="Helical" evidence="7">
    <location>
        <begin position="786"/>
        <end position="807"/>
    </location>
</feature>
<comment type="subcellular location">
    <subcellularLocation>
        <location evidence="1">Membrane</location>
        <topology evidence="1">Multi-pass membrane protein</topology>
    </subcellularLocation>
</comment>
<feature type="transmembrane region" description="Helical" evidence="7">
    <location>
        <begin position="724"/>
        <end position="746"/>
    </location>
</feature>
<feature type="compositionally biased region" description="Polar residues" evidence="6">
    <location>
        <begin position="238"/>
        <end position="248"/>
    </location>
</feature>
<keyword evidence="4 7" id="KW-1133">Transmembrane helix</keyword>
<keyword evidence="3 7" id="KW-0812">Transmembrane</keyword>
<evidence type="ECO:0000313" key="11">
    <source>
        <dbReference type="Proteomes" id="UP000005238"/>
    </source>
</evidence>
<proteinExistence type="inferred from homology"/>
<dbReference type="PANTHER" id="PTHR10877:SF183">
    <property type="entry name" value="AT14535P-RELATED"/>
    <property type="match status" value="1"/>
</dbReference>
<sequence>MSGRPYARNPRAPFAGPRDLEAILPHTFRLEAPVRLRDAKHEAIRSAIRRRCMQKNWRKMISIRHRRLTDEIAAENDAEEGKSEEKGPQNENEAEEQVDATAAAKKQLEQLELKLQGLTDQKHAKFQLLKDILVEEARSKMTGGGTPAASATVAKKRRVEFKDSNMTPSPAKMQSPTPSTEARRVVAGSAGLIAAMLRRHRVGDDSGVESEQDTKADGSEAKSAEVSLAAPTSPRPTTPDSHASTVISDTAAQVQCDEKIKRIARNPVPFGSLVEACSYVVFLVLFILATTVVEENTQAFYFANRLKTALVDQSFVVPTTTTTSSTSTVASTVSDSSLLPTRFTAIRDQAQMWAFLQGPFADVVYGAAEDTTGDTSTTTSSEAGSVISSSNRLLGGVRLRTLRVKAGSCPSLSQIPEYETIVPFCYGEFSSSAEETQGYGLILNSAGIVDSCTCIYEEPVGIRLCTDPNPDGEGKAVPTAVHAYNWSNTKATEAQTVHGYTDVSFPGSGYVVDLGLNGTLARKTLAKLKVDRYLDLPTRALVVDFTVFNAYLQLFNIVEIVVEFPASGGAFVQLSDEVLRLFRYSSSSTARIVLEGFLVFYILIQWWRMLKDMYRDGVKGFVTASPWNALTAVHLVVFATAIAVRLYTIDLAYGTMSGKAAKVITSATLEEIPNFQGLATVLYAESAIESINAAVIWLKLLQYTTVSKRMSLLLRMLGRAARDLAWFFVCFLVCICAFAQIGLLLFGLDVRGFSSLGSAIVTLLQAVAGELDYLGMTDSHRVAGPLFYILYYLILLLILVNVFLAILNDAYMQTITEQEEEDEEIATAAHNRVMGWDDSGDVVDANANVSPSDELALQSARREMEQLRKYPFSKGLSTAVRLLVADVKRVFAEMRHGNKGVTSTKVDPLIMLPTRPGSKWPHSSETASRKLTRHVKRQVASELLEAEGRLRVSRRVELQQSQIENLRHTVDEDVAGRLEALAESNRLKTKRMHDLEKTLGSIEKLCQQLVSDTACLRVDSDEEGDKARPSSRTASRPSRVPSPAVGGKRKSSGGSKSRSLSSAILANKQKEASRKGSGEEIEEITL</sequence>
<feature type="compositionally biased region" description="Basic and acidic residues" evidence="6">
    <location>
        <begin position="1068"/>
        <end position="1078"/>
    </location>
</feature>
<dbReference type="GO" id="GO:0016020">
    <property type="term" value="C:membrane"/>
    <property type="evidence" value="ECO:0007669"/>
    <property type="project" value="UniProtKB-SubCell"/>
</dbReference>
<dbReference type="VEuPathDB" id="FungiDB:KRP23_12474"/>
<dbReference type="VEuPathDB" id="FungiDB:KRP22_13044"/>
<evidence type="ECO:0000259" key="9">
    <source>
        <dbReference type="Pfam" id="PF20519"/>
    </source>
</evidence>
<dbReference type="InParanoid" id="H3H548"/>
<feature type="domain" description="Polycystin cation channel PKD1/PKD2" evidence="8">
    <location>
        <begin position="585"/>
        <end position="812"/>
    </location>
</feature>
<name>H3H548_PHYRM</name>